<proteinExistence type="inferred from homology"/>
<dbReference type="NCBIfam" id="TIGR00482">
    <property type="entry name" value="nicotinate (nicotinamide) nucleotide adenylyltransferase"/>
    <property type="match status" value="1"/>
</dbReference>
<evidence type="ECO:0000256" key="2">
    <source>
        <dbReference type="ARBA" id="ARBA00005019"/>
    </source>
</evidence>
<dbReference type="Pfam" id="PF01467">
    <property type="entry name" value="CTP_transf_like"/>
    <property type="match status" value="1"/>
</dbReference>
<keyword evidence="12" id="KW-0378">Hydrolase</keyword>
<accession>D1CB16</accession>
<evidence type="ECO:0000256" key="4">
    <source>
        <dbReference type="ARBA" id="ARBA00022679"/>
    </source>
</evidence>
<keyword evidence="13" id="KW-1185">Reference proteome</keyword>
<dbReference type="InterPro" id="IPR005248">
    <property type="entry name" value="NadD/NMNAT"/>
</dbReference>
<organism evidence="12 13">
    <name type="scientific">Thermobaculum terrenum (strain ATCC BAA-798 / CCMEE 7001 / YNP1)</name>
    <dbReference type="NCBI Taxonomy" id="525904"/>
    <lineage>
        <taxon>Bacteria</taxon>
        <taxon>Bacillati</taxon>
        <taxon>Chloroflexota</taxon>
        <taxon>Chloroflexia</taxon>
        <taxon>Candidatus Thermobaculales</taxon>
        <taxon>Candidatus Thermobaculaceae</taxon>
        <taxon>Thermobaculum</taxon>
    </lineage>
</organism>
<dbReference type="OrthoDB" id="5295945at2"/>
<dbReference type="Gene3D" id="3.40.50.620">
    <property type="entry name" value="HUPs"/>
    <property type="match status" value="1"/>
</dbReference>
<keyword evidence="3 10" id="KW-0662">Pyridine nucleotide biosynthesis</keyword>
<dbReference type="HAMAP" id="MF_00244">
    <property type="entry name" value="NaMN_adenylyltr"/>
    <property type="match status" value="1"/>
</dbReference>
<dbReference type="InterPro" id="IPR004821">
    <property type="entry name" value="Cyt_trans-like"/>
</dbReference>
<protein>
    <recommendedName>
        <fullName evidence="10">Probable nicotinate-nucleotide adenylyltransferase</fullName>
        <ecNumber evidence="10">2.7.7.18</ecNumber>
    </recommendedName>
    <alternativeName>
        <fullName evidence="10">Deamido-NAD(+) diphosphorylase</fullName>
    </alternativeName>
    <alternativeName>
        <fullName evidence="10">Deamido-NAD(+) pyrophosphorylase</fullName>
    </alternativeName>
    <alternativeName>
        <fullName evidence="10">Nicotinate mononucleotide adenylyltransferase</fullName>
        <shortName evidence="10">NaMN adenylyltransferase</shortName>
    </alternativeName>
</protein>
<evidence type="ECO:0000256" key="5">
    <source>
        <dbReference type="ARBA" id="ARBA00022695"/>
    </source>
</evidence>
<dbReference type="STRING" id="525904.Tter_1065"/>
<dbReference type="InterPro" id="IPR014729">
    <property type="entry name" value="Rossmann-like_a/b/a_fold"/>
</dbReference>
<dbReference type="HOGENOM" id="CLU_069765_3_1_0"/>
<dbReference type="CDD" id="cd02165">
    <property type="entry name" value="NMNAT"/>
    <property type="match status" value="1"/>
</dbReference>
<evidence type="ECO:0000259" key="11">
    <source>
        <dbReference type="Pfam" id="PF01467"/>
    </source>
</evidence>
<dbReference type="PANTHER" id="PTHR39321">
    <property type="entry name" value="NICOTINATE-NUCLEOTIDE ADENYLYLTRANSFERASE-RELATED"/>
    <property type="match status" value="1"/>
</dbReference>
<comment type="catalytic activity">
    <reaction evidence="9 10">
        <text>nicotinate beta-D-ribonucleotide + ATP + H(+) = deamido-NAD(+) + diphosphate</text>
        <dbReference type="Rhea" id="RHEA:22860"/>
        <dbReference type="ChEBI" id="CHEBI:15378"/>
        <dbReference type="ChEBI" id="CHEBI:30616"/>
        <dbReference type="ChEBI" id="CHEBI:33019"/>
        <dbReference type="ChEBI" id="CHEBI:57502"/>
        <dbReference type="ChEBI" id="CHEBI:58437"/>
        <dbReference type="EC" id="2.7.7.18"/>
    </reaction>
</comment>
<comment type="pathway">
    <text evidence="2 10">Cofactor biosynthesis; NAD(+) biosynthesis; deamido-NAD(+) from nicotinate D-ribonucleotide: step 1/1.</text>
</comment>
<keyword evidence="7 10" id="KW-0067">ATP-binding</keyword>
<dbReference type="KEGG" id="ttr:Tter_1065"/>
<comment type="similarity">
    <text evidence="10">Belongs to the NadD family.</text>
</comment>
<evidence type="ECO:0000313" key="12">
    <source>
        <dbReference type="EMBL" id="ACZ41981.1"/>
    </source>
</evidence>
<sequence length="206" mass="23489">MGKIGIMGGTFDPPHIGHLAAAEEVRYRLGLDKILWIPAGIPPHKRDIQVTPPEHRLQMVRLAIEGNNLFELSDIEVKRPEVSYTVHTLETLKQLNPNDSLFFLLGTDEFSSLYRWYMPNKIVYLANLAVMKRAGMGPDIAKVESELPCIKNRYFLVDVPHIPISSTELRDRVRKGEPIRYLVPDKVMEYIYYHKLYVGCSNGGAL</sequence>
<dbReference type="GO" id="GO:0016787">
    <property type="term" value="F:hydrolase activity"/>
    <property type="evidence" value="ECO:0007669"/>
    <property type="project" value="UniProtKB-KW"/>
</dbReference>
<keyword evidence="8 10" id="KW-0520">NAD</keyword>
<keyword evidence="6 10" id="KW-0547">Nucleotide-binding</keyword>
<keyword evidence="5 10" id="KW-0548">Nucleotidyltransferase</keyword>
<dbReference type="AlphaFoldDB" id="D1CB16"/>
<dbReference type="NCBIfam" id="TIGR00125">
    <property type="entry name" value="cyt_tran_rel"/>
    <property type="match status" value="1"/>
</dbReference>
<comment type="function">
    <text evidence="1 10">Catalyzes the reversible adenylation of nicotinate mononucleotide (NaMN) to nicotinic acid adenine dinucleotide (NaAD).</text>
</comment>
<dbReference type="SUPFAM" id="SSF52374">
    <property type="entry name" value="Nucleotidylyl transferase"/>
    <property type="match status" value="1"/>
</dbReference>
<evidence type="ECO:0000256" key="10">
    <source>
        <dbReference type="HAMAP-Rule" id="MF_00244"/>
    </source>
</evidence>
<dbReference type="GO" id="GO:0005524">
    <property type="term" value="F:ATP binding"/>
    <property type="evidence" value="ECO:0007669"/>
    <property type="project" value="UniProtKB-KW"/>
</dbReference>
<dbReference type="PANTHER" id="PTHR39321:SF3">
    <property type="entry name" value="PHOSPHOPANTETHEINE ADENYLYLTRANSFERASE"/>
    <property type="match status" value="1"/>
</dbReference>
<evidence type="ECO:0000256" key="9">
    <source>
        <dbReference type="ARBA" id="ARBA00048721"/>
    </source>
</evidence>
<evidence type="ECO:0000313" key="13">
    <source>
        <dbReference type="Proteomes" id="UP000000323"/>
    </source>
</evidence>
<dbReference type="RefSeq" id="WP_012875016.1">
    <property type="nucleotide sequence ID" value="NC_013525.1"/>
</dbReference>
<dbReference type="UniPathway" id="UPA00253">
    <property type="reaction ID" value="UER00332"/>
</dbReference>
<name>D1CB16_THET1</name>
<evidence type="ECO:0000256" key="7">
    <source>
        <dbReference type="ARBA" id="ARBA00022840"/>
    </source>
</evidence>
<evidence type="ECO:0000256" key="3">
    <source>
        <dbReference type="ARBA" id="ARBA00022642"/>
    </source>
</evidence>
<dbReference type="EMBL" id="CP001825">
    <property type="protein sequence ID" value="ACZ41981.1"/>
    <property type="molecule type" value="Genomic_DNA"/>
</dbReference>
<dbReference type="GO" id="GO:0009435">
    <property type="term" value="P:NAD+ biosynthetic process"/>
    <property type="evidence" value="ECO:0007669"/>
    <property type="project" value="UniProtKB-UniRule"/>
</dbReference>
<keyword evidence="4 10" id="KW-0808">Transferase</keyword>
<evidence type="ECO:0000256" key="1">
    <source>
        <dbReference type="ARBA" id="ARBA00002324"/>
    </source>
</evidence>
<gene>
    <name evidence="10" type="primary">nadD</name>
    <name evidence="12" type="ordered locus">Tter_1065</name>
</gene>
<dbReference type="NCBIfam" id="NF000840">
    <property type="entry name" value="PRK00071.1-3"/>
    <property type="match status" value="1"/>
</dbReference>
<reference evidence="13" key="1">
    <citation type="journal article" date="2010" name="Stand. Genomic Sci.">
        <title>Complete genome sequence of 'Thermobaculum terrenum' type strain (YNP1).</title>
        <authorList>
            <person name="Kiss H."/>
            <person name="Cleland D."/>
            <person name="Lapidus A."/>
            <person name="Lucas S."/>
            <person name="Glavina Del Rio T."/>
            <person name="Nolan M."/>
            <person name="Tice H."/>
            <person name="Han C."/>
            <person name="Goodwin L."/>
            <person name="Pitluck S."/>
            <person name="Liolios K."/>
            <person name="Ivanova N."/>
            <person name="Mavromatis K."/>
            <person name="Ovchinnikova G."/>
            <person name="Pati A."/>
            <person name="Chen A."/>
            <person name="Palaniappan K."/>
            <person name="Land M."/>
            <person name="Hauser L."/>
            <person name="Chang Y."/>
            <person name="Jeffries C."/>
            <person name="Lu M."/>
            <person name="Brettin T."/>
            <person name="Detter J."/>
            <person name="Goker M."/>
            <person name="Tindall B."/>
            <person name="Beck B."/>
            <person name="McDermott T."/>
            <person name="Woyke T."/>
            <person name="Bristow J."/>
            <person name="Eisen J."/>
            <person name="Markowitz V."/>
            <person name="Hugenholtz P."/>
            <person name="Kyrpides N."/>
            <person name="Klenk H."/>
            <person name="Cheng J."/>
        </authorList>
    </citation>
    <scope>NUCLEOTIDE SEQUENCE [LARGE SCALE GENOMIC DNA]</scope>
    <source>
        <strain evidence="13">ATCC BAA-798 / YNP1</strain>
    </source>
</reference>
<evidence type="ECO:0000256" key="8">
    <source>
        <dbReference type="ARBA" id="ARBA00023027"/>
    </source>
</evidence>
<dbReference type="GO" id="GO:0004515">
    <property type="term" value="F:nicotinate-nucleotide adenylyltransferase activity"/>
    <property type="evidence" value="ECO:0007669"/>
    <property type="project" value="UniProtKB-UniRule"/>
</dbReference>
<evidence type="ECO:0000256" key="6">
    <source>
        <dbReference type="ARBA" id="ARBA00022741"/>
    </source>
</evidence>
<dbReference type="Proteomes" id="UP000000323">
    <property type="component" value="Chromosome 1"/>
</dbReference>
<dbReference type="EC" id="2.7.7.18" evidence="10"/>
<feature type="domain" description="Cytidyltransferase-like" evidence="11">
    <location>
        <begin position="6"/>
        <end position="172"/>
    </location>
</feature>
<dbReference type="eggNOG" id="COG1057">
    <property type="taxonomic scope" value="Bacteria"/>
</dbReference>